<dbReference type="Proteomes" id="UP000007266">
    <property type="component" value="Linkage group 5"/>
</dbReference>
<organism evidence="1 2">
    <name type="scientific">Tribolium castaneum</name>
    <name type="common">Red flour beetle</name>
    <dbReference type="NCBI Taxonomy" id="7070"/>
    <lineage>
        <taxon>Eukaryota</taxon>
        <taxon>Metazoa</taxon>
        <taxon>Ecdysozoa</taxon>
        <taxon>Arthropoda</taxon>
        <taxon>Hexapoda</taxon>
        <taxon>Insecta</taxon>
        <taxon>Pterygota</taxon>
        <taxon>Neoptera</taxon>
        <taxon>Endopterygota</taxon>
        <taxon>Coleoptera</taxon>
        <taxon>Polyphaga</taxon>
        <taxon>Cucujiformia</taxon>
        <taxon>Tenebrionidae</taxon>
        <taxon>Tenebrionidae incertae sedis</taxon>
        <taxon>Tribolium</taxon>
    </lineage>
</organism>
<evidence type="ECO:0000313" key="1">
    <source>
        <dbReference type="EMBL" id="EFA03972.1"/>
    </source>
</evidence>
<keyword evidence="2" id="KW-1185">Reference proteome</keyword>
<dbReference type="EMBL" id="KQ971342">
    <property type="protein sequence ID" value="EFA03972.1"/>
    <property type="molecule type" value="Genomic_DNA"/>
</dbReference>
<reference evidence="1 2" key="2">
    <citation type="journal article" date="2010" name="Nucleic Acids Res.">
        <title>BeetleBase in 2010: revisions to provide comprehensive genomic information for Tribolium castaneum.</title>
        <authorList>
            <person name="Kim H.S."/>
            <person name="Murphy T."/>
            <person name="Xia J."/>
            <person name="Caragea D."/>
            <person name="Park Y."/>
            <person name="Beeman R.W."/>
            <person name="Lorenzen M.D."/>
            <person name="Butcher S."/>
            <person name="Manak J.R."/>
            <person name="Brown S.J."/>
        </authorList>
    </citation>
    <scope>GENOME REANNOTATION</scope>
    <source>
        <strain evidence="1 2">Georgia GA2</strain>
    </source>
</reference>
<dbReference type="AlphaFoldDB" id="D6WKB3"/>
<protein>
    <submittedName>
        <fullName evidence="1">Uncharacterized protein</fullName>
    </submittedName>
</protein>
<dbReference type="HOGENOM" id="CLU_2041058_0_0_1"/>
<proteinExistence type="predicted"/>
<dbReference type="InParanoid" id="D6WKB3"/>
<evidence type="ECO:0000313" key="2">
    <source>
        <dbReference type="Proteomes" id="UP000007266"/>
    </source>
</evidence>
<name>D6WKB3_TRICA</name>
<accession>D6WKB3</accession>
<reference evidence="1 2" key="1">
    <citation type="journal article" date="2008" name="Nature">
        <title>The genome of the model beetle and pest Tribolium castaneum.</title>
        <authorList>
            <consortium name="Tribolium Genome Sequencing Consortium"/>
            <person name="Richards S."/>
            <person name="Gibbs R.A."/>
            <person name="Weinstock G.M."/>
            <person name="Brown S.J."/>
            <person name="Denell R."/>
            <person name="Beeman R.W."/>
            <person name="Gibbs R."/>
            <person name="Beeman R.W."/>
            <person name="Brown S.J."/>
            <person name="Bucher G."/>
            <person name="Friedrich M."/>
            <person name="Grimmelikhuijzen C.J."/>
            <person name="Klingler M."/>
            <person name="Lorenzen M."/>
            <person name="Richards S."/>
            <person name="Roth S."/>
            <person name="Schroder R."/>
            <person name="Tautz D."/>
            <person name="Zdobnov E.M."/>
            <person name="Muzny D."/>
            <person name="Gibbs R.A."/>
            <person name="Weinstock G.M."/>
            <person name="Attaway T."/>
            <person name="Bell S."/>
            <person name="Buhay C.J."/>
            <person name="Chandrabose M.N."/>
            <person name="Chavez D."/>
            <person name="Clerk-Blankenburg K.P."/>
            <person name="Cree A."/>
            <person name="Dao M."/>
            <person name="Davis C."/>
            <person name="Chacko J."/>
            <person name="Dinh H."/>
            <person name="Dugan-Rocha S."/>
            <person name="Fowler G."/>
            <person name="Garner T.T."/>
            <person name="Garnes J."/>
            <person name="Gnirke A."/>
            <person name="Hawes A."/>
            <person name="Hernandez J."/>
            <person name="Hines S."/>
            <person name="Holder M."/>
            <person name="Hume J."/>
            <person name="Jhangiani S.N."/>
            <person name="Joshi V."/>
            <person name="Khan Z.M."/>
            <person name="Jackson L."/>
            <person name="Kovar C."/>
            <person name="Kowis A."/>
            <person name="Lee S."/>
            <person name="Lewis L.R."/>
            <person name="Margolis J."/>
            <person name="Morgan M."/>
            <person name="Nazareth L.V."/>
            <person name="Nguyen N."/>
            <person name="Okwuonu G."/>
            <person name="Parker D."/>
            <person name="Richards S."/>
            <person name="Ruiz S.J."/>
            <person name="Santibanez J."/>
            <person name="Savard J."/>
            <person name="Scherer S.E."/>
            <person name="Schneider B."/>
            <person name="Sodergren E."/>
            <person name="Tautz D."/>
            <person name="Vattahil S."/>
            <person name="Villasana D."/>
            <person name="White C.S."/>
            <person name="Wright R."/>
            <person name="Park Y."/>
            <person name="Beeman R.W."/>
            <person name="Lord J."/>
            <person name="Oppert B."/>
            <person name="Lorenzen M."/>
            <person name="Brown S."/>
            <person name="Wang L."/>
            <person name="Savard J."/>
            <person name="Tautz D."/>
            <person name="Richards S."/>
            <person name="Weinstock G."/>
            <person name="Gibbs R.A."/>
            <person name="Liu Y."/>
            <person name="Worley K."/>
            <person name="Weinstock G."/>
            <person name="Elsik C.G."/>
            <person name="Reese J.T."/>
            <person name="Elhaik E."/>
            <person name="Landan G."/>
            <person name="Graur D."/>
            <person name="Arensburger P."/>
            <person name="Atkinson P."/>
            <person name="Beeman R.W."/>
            <person name="Beidler J."/>
            <person name="Brown S.J."/>
            <person name="Demuth J.P."/>
            <person name="Drury D.W."/>
            <person name="Du Y.Z."/>
            <person name="Fujiwara H."/>
            <person name="Lorenzen M."/>
            <person name="Maselli V."/>
            <person name="Osanai M."/>
            <person name="Park Y."/>
            <person name="Robertson H.M."/>
            <person name="Tu Z."/>
            <person name="Wang J.J."/>
            <person name="Wang S."/>
            <person name="Richards S."/>
            <person name="Song H."/>
            <person name="Zhang L."/>
            <person name="Sodergren E."/>
            <person name="Werner D."/>
            <person name="Stanke M."/>
            <person name="Morgenstern B."/>
            <person name="Solovyev V."/>
            <person name="Kosarev P."/>
            <person name="Brown G."/>
            <person name="Chen H.C."/>
            <person name="Ermolaeva O."/>
            <person name="Hlavina W."/>
            <person name="Kapustin Y."/>
            <person name="Kiryutin B."/>
            <person name="Kitts P."/>
            <person name="Maglott D."/>
            <person name="Pruitt K."/>
            <person name="Sapojnikov V."/>
            <person name="Souvorov A."/>
            <person name="Mackey A.J."/>
            <person name="Waterhouse R.M."/>
            <person name="Wyder S."/>
            <person name="Zdobnov E.M."/>
            <person name="Zdobnov E.M."/>
            <person name="Wyder S."/>
            <person name="Kriventseva E.V."/>
            <person name="Kadowaki T."/>
            <person name="Bork P."/>
            <person name="Aranda M."/>
            <person name="Bao R."/>
            <person name="Beermann A."/>
            <person name="Berns N."/>
            <person name="Bolognesi R."/>
            <person name="Bonneton F."/>
            <person name="Bopp D."/>
            <person name="Brown S.J."/>
            <person name="Bucher G."/>
            <person name="Butts T."/>
            <person name="Chaumot A."/>
            <person name="Denell R.E."/>
            <person name="Ferrier D.E."/>
            <person name="Friedrich M."/>
            <person name="Gordon C.M."/>
            <person name="Jindra M."/>
            <person name="Klingler M."/>
            <person name="Lan Q."/>
            <person name="Lattorff H.M."/>
            <person name="Laudet V."/>
            <person name="von Levetsow C."/>
            <person name="Liu Z."/>
            <person name="Lutz R."/>
            <person name="Lynch J.A."/>
            <person name="da Fonseca R.N."/>
            <person name="Posnien N."/>
            <person name="Reuter R."/>
            <person name="Roth S."/>
            <person name="Savard J."/>
            <person name="Schinko J.B."/>
            <person name="Schmitt C."/>
            <person name="Schoppmeier M."/>
            <person name="Schroder R."/>
            <person name="Shippy T.D."/>
            <person name="Simonnet F."/>
            <person name="Marques-Souza H."/>
            <person name="Tautz D."/>
            <person name="Tomoyasu Y."/>
            <person name="Trauner J."/>
            <person name="Van der Zee M."/>
            <person name="Vervoort M."/>
            <person name="Wittkopp N."/>
            <person name="Wimmer E.A."/>
            <person name="Yang X."/>
            <person name="Jones A.K."/>
            <person name="Sattelle D.B."/>
            <person name="Ebert P.R."/>
            <person name="Nelson D."/>
            <person name="Scott J.G."/>
            <person name="Beeman R.W."/>
            <person name="Muthukrishnan S."/>
            <person name="Kramer K.J."/>
            <person name="Arakane Y."/>
            <person name="Beeman R.W."/>
            <person name="Zhu Q."/>
            <person name="Hogenkamp D."/>
            <person name="Dixit R."/>
            <person name="Oppert B."/>
            <person name="Jiang H."/>
            <person name="Zou Z."/>
            <person name="Marshall J."/>
            <person name="Elpidina E."/>
            <person name="Vinokurov K."/>
            <person name="Oppert C."/>
            <person name="Zou Z."/>
            <person name="Evans J."/>
            <person name="Lu Z."/>
            <person name="Zhao P."/>
            <person name="Sumathipala N."/>
            <person name="Altincicek B."/>
            <person name="Vilcinskas A."/>
            <person name="Williams M."/>
            <person name="Hultmark D."/>
            <person name="Hetru C."/>
            <person name="Jiang H."/>
            <person name="Grimmelikhuijzen C.J."/>
            <person name="Hauser F."/>
            <person name="Cazzamali G."/>
            <person name="Williamson M."/>
            <person name="Park Y."/>
            <person name="Li B."/>
            <person name="Tanaka Y."/>
            <person name="Predel R."/>
            <person name="Neupert S."/>
            <person name="Schachtner J."/>
            <person name="Verleyen P."/>
            <person name="Raible F."/>
            <person name="Bork P."/>
            <person name="Friedrich M."/>
            <person name="Walden K.K."/>
            <person name="Robertson H.M."/>
            <person name="Angeli S."/>
            <person name="Foret S."/>
            <person name="Bucher G."/>
            <person name="Schuetz S."/>
            <person name="Maleszka R."/>
            <person name="Wimmer E.A."/>
            <person name="Beeman R.W."/>
            <person name="Lorenzen M."/>
            <person name="Tomoyasu Y."/>
            <person name="Miller S.C."/>
            <person name="Grossmann D."/>
            <person name="Bucher G."/>
        </authorList>
    </citation>
    <scope>NUCLEOTIDE SEQUENCE [LARGE SCALE GENOMIC DNA]</scope>
    <source>
        <strain evidence="1 2">Georgia GA2</strain>
    </source>
</reference>
<gene>
    <name evidence="1" type="primary">GLEAN_14118</name>
    <name evidence="1" type="ORF">TcasGA2_TC014118</name>
</gene>
<sequence>MQKIWKKSQTLSIYPSKKMSLKRGYNTILMTVKYTVSSQKIPLSLLRDLLDNCWISALIVLGFYKTALLITSKRSPPHEGEKLDEFFTTSLSRPLFDQVKGCKVSHICTKYHRKLFIMPFH</sequence>